<dbReference type="GO" id="GO:0016758">
    <property type="term" value="F:hexosyltransferase activity"/>
    <property type="evidence" value="ECO:0007669"/>
    <property type="project" value="InterPro"/>
</dbReference>
<keyword evidence="2" id="KW-0328">Glycosyltransferase</keyword>
<name>A0AAW5BV53_PHOVU</name>
<feature type="domain" description="Diacylglycerol glucosyltransferase N-terminal" evidence="4">
    <location>
        <begin position="11"/>
        <end position="63"/>
    </location>
</feature>
<dbReference type="PANTHER" id="PTHR43025">
    <property type="entry name" value="MONOGALACTOSYLDIACYLGLYCEROL SYNTHASE"/>
    <property type="match status" value="1"/>
</dbReference>
<dbReference type="Pfam" id="PF06925">
    <property type="entry name" value="MGDG_synth"/>
    <property type="match status" value="1"/>
</dbReference>
<organism evidence="5 6">
    <name type="scientific">Phocaeicola vulgatus</name>
    <name type="common">Bacteroides vulgatus</name>
    <dbReference type="NCBI Taxonomy" id="821"/>
    <lineage>
        <taxon>Bacteria</taxon>
        <taxon>Pseudomonadati</taxon>
        <taxon>Bacteroidota</taxon>
        <taxon>Bacteroidia</taxon>
        <taxon>Bacteroidales</taxon>
        <taxon>Bacteroidaceae</taxon>
        <taxon>Phocaeicola</taxon>
    </lineage>
</organism>
<accession>A0AAW5BV53</accession>
<dbReference type="PANTHER" id="PTHR43025:SF3">
    <property type="entry name" value="MONOGALACTOSYLDIACYLGLYCEROL SYNTHASE 1, CHLOROPLASTIC"/>
    <property type="match status" value="1"/>
</dbReference>
<evidence type="ECO:0000256" key="1">
    <source>
        <dbReference type="ARBA" id="ARBA00006962"/>
    </source>
</evidence>
<comment type="caution">
    <text evidence="5">The sequence shown here is derived from an EMBL/GenBank/DDBJ whole genome shotgun (WGS) entry which is preliminary data.</text>
</comment>
<gene>
    <name evidence="5" type="ORF">L0N01_22550</name>
</gene>
<dbReference type="InterPro" id="IPR050519">
    <property type="entry name" value="Glycosyltransf_28_UgtP"/>
</dbReference>
<evidence type="ECO:0000313" key="5">
    <source>
        <dbReference type="EMBL" id="MCG4691357.1"/>
    </source>
</evidence>
<sequence>NFNNHFNNENFPTLISVLTDYTTHSTWIQHELDYYVVGHEYVKELLISEGVDGDKVKPLGIPVEKSFLQHRNRETVLSELGFDPE</sequence>
<dbReference type="InterPro" id="IPR009695">
    <property type="entry name" value="Diacylglyc_glucosyltr_N"/>
</dbReference>
<protein>
    <recommendedName>
        <fullName evidence="4">Diacylglycerol glucosyltransferase N-terminal domain-containing protein</fullName>
    </recommendedName>
</protein>
<dbReference type="EMBL" id="JAKNGO010000232">
    <property type="protein sequence ID" value="MCG4691357.1"/>
    <property type="molecule type" value="Genomic_DNA"/>
</dbReference>
<evidence type="ECO:0000313" key="6">
    <source>
        <dbReference type="Proteomes" id="UP001200843"/>
    </source>
</evidence>
<feature type="non-terminal residue" evidence="5">
    <location>
        <position position="85"/>
    </location>
</feature>
<feature type="non-terminal residue" evidence="5">
    <location>
        <position position="1"/>
    </location>
</feature>
<comment type="similarity">
    <text evidence="1">Belongs to the glycosyltransferase 28 family.</text>
</comment>
<reference evidence="5" key="1">
    <citation type="submission" date="2022-01" db="EMBL/GenBank/DDBJ databases">
        <title>Collection of gut derived symbiotic bacterial strains cultured from healthy donors.</title>
        <authorList>
            <person name="Lin H."/>
            <person name="Kohout C."/>
            <person name="Waligurski E."/>
            <person name="Pamer E.G."/>
        </authorList>
    </citation>
    <scope>NUCLEOTIDE SEQUENCE</scope>
    <source>
        <strain evidence="5">DFI.6.72</strain>
    </source>
</reference>
<evidence type="ECO:0000259" key="4">
    <source>
        <dbReference type="Pfam" id="PF06925"/>
    </source>
</evidence>
<keyword evidence="3" id="KW-0808">Transferase</keyword>
<dbReference type="GO" id="GO:0009247">
    <property type="term" value="P:glycolipid biosynthetic process"/>
    <property type="evidence" value="ECO:0007669"/>
    <property type="project" value="InterPro"/>
</dbReference>
<dbReference type="GO" id="GO:0016020">
    <property type="term" value="C:membrane"/>
    <property type="evidence" value="ECO:0007669"/>
    <property type="project" value="GOC"/>
</dbReference>
<dbReference type="AlphaFoldDB" id="A0AAW5BV53"/>
<evidence type="ECO:0000256" key="3">
    <source>
        <dbReference type="ARBA" id="ARBA00022679"/>
    </source>
</evidence>
<dbReference type="SUPFAM" id="SSF53756">
    <property type="entry name" value="UDP-Glycosyltransferase/glycogen phosphorylase"/>
    <property type="match status" value="1"/>
</dbReference>
<dbReference type="Proteomes" id="UP001200843">
    <property type="component" value="Unassembled WGS sequence"/>
</dbReference>
<proteinExistence type="inferred from homology"/>
<evidence type="ECO:0000256" key="2">
    <source>
        <dbReference type="ARBA" id="ARBA00022676"/>
    </source>
</evidence>